<dbReference type="PROSITE" id="PS50893">
    <property type="entry name" value="ABC_TRANSPORTER_2"/>
    <property type="match status" value="1"/>
</dbReference>
<dbReference type="Proteomes" id="UP000192813">
    <property type="component" value="Unassembled WGS sequence"/>
</dbReference>
<dbReference type="GO" id="GO:0016887">
    <property type="term" value="F:ATP hydrolysis activity"/>
    <property type="evidence" value="ECO:0007669"/>
    <property type="project" value="InterPro"/>
</dbReference>
<dbReference type="InterPro" id="IPR011527">
    <property type="entry name" value="ABC1_TM_dom"/>
</dbReference>
<dbReference type="InterPro" id="IPR039421">
    <property type="entry name" value="Type_1_exporter"/>
</dbReference>
<comment type="caution">
    <text evidence="13">The sequence shown here is derived from an EMBL/GenBank/DDBJ whole genome shotgun (WGS) entry which is preliminary data.</text>
</comment>
<keyword evidence="3" id="KW-1003">Cell membrane</keyword>
<evidence type="ECO:0000259" key="10">
    <source>
        <dbReference type="PROSITE" id="PS50893"/>
    </source>
</evidence>
<evidence type="ECO:0000259" key="11">
    <source>
        <dbReference type="PROSITE" id="PS50929"/>
    </source>
</evidence>
<dbReference type="Pfam" id="PF00664">
    <property type="entry name" value="ABC_membrane"/>
    <property type="match status" value="1"/>
</dbReference>
<proteinExistence type="predicted"/>
<name>A0A1W9FX58_9LACT</name>
<keyword evidence="4 9" id="KW-0812">Transmembrane</keyword>
<evidence type="ECO:0000256" key="6">
    <source>
        <dbReference type="ARBA" id="ARBA00022840"/>
    </source>
</evidence>
<dbReference type="InterPro" id="IPR003593">
    <property type="entry name" value="AAA+_ATPase"/>
</dbReference>
<dbReference type="InterPro" id="IPR036640">
    <property type="entry name" value="ABC1_TM_sf"/>
</dbReference>
<dbReference type="PROSITE" id="PS00211">
    <property type="entry name" value="ABC_TRANSPORTER_1"/>
    <property type="match status" value="1"/>
</dbReference>
<dbReference type="Gene3D" id="3.40.50.300">
    <property type="entry name" value="P-loop containing nucleotide triphosphate hydrolases"/>
    <property type="match status" value="1"/>
</dbReference>
<dbReference type="SUPFAM" id="SSF52540">
    <property type="entry name" value="P-loop containing nucleoside triphosphate hydrolases"/>
    <property type="match status" value="1"/>
</dbReference>
<accession>A0A1W9FX58</accession>
<feature type="transmembrane region" description="Helical" evidence="9">
    <location>
        <begin position="130"/>
        <end position="155"/>
    </location>
</feature>
<evidence type="ECO:0000256" key="2">
    <source>
        <dbReference type="ARBA" id="ARBA00022448"/>
    </source>
</evidence>
<feature type="transmembrane region" description="Helical" evidence="9">
    <location>
        <begin position="161"/>
        <end position="180"/>
    </location>
</feature>
<dbReference type="Pfam" id="PF00005">
    <property type="entry name" value="ABC_tran"/>
    <property type="match status" value="1"/>
</dbReference>
<evidence type="ECO:0000313" key="12">
    <source>
        <dbReference type="EMBL" id="PNL90739.1"/>
    </source>
</evidence>
<evidence type="ECO:0000313" key="14">
    <source>
        <dbReference type="Proteomes" id="UP000192813"/>
    </source>
</evidence>
<dbReference type="PANTHER" id="PTHR43394">
    <property type="entry name" value="ATP-DEPENDENT PERMEASE MDL1, MITOCHONDRIAL"/>
    <property type="match status" value="1"/>
</dbReference>
<dbReference type="GO" id="GO:0015421">
    <property type="term" value="F:ABC-type oligopeptide transporter activity"/>
    <property type="evidence" value="ECO:0007669"/>
    <property type="project" value="TreeGrafter"/>
</dbReference>
<evidence type="ECO:0000256" key="7">
    <source>
        <dbReference type="ARBA" id="ARBA00022989"/>
    </source>
</evidence>
<dbReference type="RefSeq" id="WP_083067520.1">
    <property type="nucleotide sequence ID" value="NZ_NBTM02000001.1"/>
</dbReference>
<keyword evidence="8 9" id="KW-0472">Membrane</keyword>
<dbReference type="InterPro" id="IPR003439">
    <property type="entry name" value="ABC_transporter-like_ATP-bd"/>
</dbReference>
<dbReference type="InterPro" id="IPR017871">
    <property type="entry name" value="ABC_transporter-like_CS"/>
</dbReference>
<dbReference type="EMBL" id="NBTM02000001">
    <property type="protein sequence ID" value="PNL92405.1"/>
    <property type="molecule type" value="Genomic_DNA"/>
</dbReference>
<keyword evidence="7 9" id="KW-1133">Transmembrane helix</keyword>
<evidence type="ECO:0000313" key="13">
    <source>
        <dbReference type="EMBL" id="PNL92405.1"/>
    </source>
</evidence>
<sequence>MFSIFKKLGWFFKLRWKSYAFGITALVTCAILSAMTPRIVGNMVDQLSAGSLTGQLLITQTGLILLLAIIMYVLRYGWRTIIFGNSTLLESIMRNRLFSHFTKMDATFYHKYRTGDLMAHATNDLAALRFVAGGGILTLTDSISISVVTLFSMFVLIDWQLTLVTILPFPFLIVVARVLGRIINKRFRKSLEAFSSLNDEVQENVSGMKVIKTFGEEEDYYQDFVEKTDQVVEMNRKVYQADAAYTPMIEIITGLTYVLTIFFGTYFIQNGRITVGDLIAYISYLSMMAWPLIAVGHLVNTLERGNASWDRVSELLNEQPAIVEADQAITTPIQGDIHFDVQKFAYPDDGRTKLSDTRFHLKEGNMLGVVGRTGSSKTTIFKLLMRDYDQYEGQITYDGKDIKDFSLNTLSSAIGYVPQTNFLFSNTILENIRFGNPNLSEEEVIHYAKVADIHEDIMKFPEGYQTEVGERGVSLSGGQKQRIAIARALAVDPEYLIMDDSLSAVDAQTEENILTNLRQERANKTTIIAAQRLSSVMHAEEIIVMDKGTIIERGKHNELVLEDGWYAHTYNQQQLQRKISEGGASNGEF</sequence>
<evidence type="ECO:0000256" key="1">
    <source>
        <dbReference type="ARBA" id="ARBA00004651"/>
    </source>
</evidence>
<protein>
    <submittedName>
        <fullName evidence="13">Multidrug ABC transporter permease/ATP-binding protein</fullName>
    </submittedName>
</protein>
<keyword evidence="5" id="KW-0547">Nucleotide-binding</keyword>
<feature type="domain" description="ABC transmembrane type-1" evidence="11">
    <location>
        <begin position="20"/>
        <end position="304"/>
    </location>
</feature>
<dbReference type="CDD" id="cd18541">
    <property type="entry name" value="ABC_6TM_TmrB_like"/>
    <property type="match status" value="1"/>
</dbReference>
<feature type="transmembrane region" description="Helical" evidence="9">
    <location>
        <begin position="20"/>
        <end position="40"/>
    </location>
</feature>
<feature type="domain" description="ABC transporter" evidence="10">
    <location>
        <begin position="337"/>
        <end position="572"/>
    </location>
</feature>
<dbReference type="SUPFAM" id="SSF90123">
    <property type="entry name" value="ABC transporter transmembrane region"/>
    <property type="match status" value="1"/>
</dbReference>
<dbReference type="GO" id="GO:0005886">
    <property type="term" value="C:plasma membrane"/>
    <property type="evidence" value="ECO:0007669"/>
    <property type="project" value="UniProtKB-SubCell"/>
</dbReference>
<dbReference type="SMART" id="SM00382">
    <property type="entry name" value="AAA"/>
    <property type="match status" value="1"/>
</dbReference>
<dbReference type="EMBL" id="NBTM02000001">
    <property type="protein sequence ID" value="PNL90739.1"/>
    <property type="molecule type" value="Genomic_DNA"/>
</dbReference>
<dbReference type="PROSITE" id="PS50929">
    <property type="entry name" value="ABC_TM1F"/>
    <property type="match status" value="1"/>
</dbReference>
<dbReference type="AlphaFoldDB" id="A0A1W9FX58"/>
<dbReference type="InterPro" id="IPR027417">
    <property type="entry name" value="P-loop_NTPase"/>
</dbReference>
<feature type="transmembrane region" description="Helical" evidence="9">
    <location>
        <begin position="52"/>
        <end position="74"/>
    </location>
</feature>
<reference evidence="14" key="2">
    <citation type="submission" date="2017-12" db="EMBL/GenBank/DDBJ databases">
        <title>FDA dAtabase for Regulatory Grade micrObial Sequences (FDA-ARGOS): Supporting development and validation of Infectious Disease Dx tests.</title>
        <authorList>
            <person name="Hoffmann M."/>
            <person name="Allard M."/>
            <person name="Evans P."/>
            <person name="Brown E."/>
            <person name="Tallon L."/>
            <person name="Sadzewicz L."/>
            <person name="Sengamalay N."/>
            <person name="Ott S."/>
            <person name="Godinez A."/>
            <person name="Nagaraj S."/>
            <person name="Vavikolanu K."/>
            <person name="Aluvathingal J."/>
            <person name="Nadendla S."/>
            <person name="Sichtig H."/>
        </authorList>
    </citation>
    <scope>NUCLEOTIDE SEQUENCE [LARGE SCALE GENOMIC DNA]</scope>
    <source>
        <strain evidence="14">FDAARGOS_249</strain>
    </source>
</reference>
<evidence type="ECO:0000256" key="4">
    <source>
        <dbReference type="ARBA" id="ARBA00022692"/>
    </source>
</evidence>
<comment type="subcellular location">
    <subcellularLocation>
        <location evidence="1">Cell membrane</location>
        <topology evidence="1">Multi-pass membrane protein</topology>
    </subcellularLocation>
</comment>
<dbReference type="Gene3D" id="1.20.1560.10">
    <property type="entry name" value="ABC transporter type 1, transmembrane domain"/>
    <property type="match status" value="1"/>
</dbReference>
<gene>
    <name evidence="12" type="ORF">A6J77_000045</name>
    <name evidence="13" type="ORF">A6J77_009230</name>
</gene>
<evidence type="ECO:0000256" key="9">
    <source>
        <dbReference type="SAM" id="Phobius"/>
    </source>
</evidence>
<evidence type="ECO:0000256" key="5">
    <source>
        <dbReference type="ARBA" id="ARBA00022741"/>
    </source>
</evidence>
<organism evidence="13 14">
    <name type="scientific">Aerococcus viridans</name>
    <dbReference type="NCBI Taxonomy" id="1377"/>
    <lineage>
        <taxon>Bacteria</taxon>
        <taxon>Bacillati</taxon>
        <taxon>Bacillota</taxon>
        <taxon>Bacilli</taxon>
        <taxon>Lactobacillales</taxon>
        <taxon>Aerococcaceae</taxon>
        <taxon>Aerococcus</taxon>
    </lineage>
</organism>
<keyword evidence="2" id="KW-0813">Transport</keyword>
<reference evidence="13" key="1">
    <citation type="submission" date="2017-12" db="EMBL/GenBank/DDBJ databases">
        <title>FDA dAtabase for Regulatory Grade micrObial Sequences (FDA-ARGOS): Supporting development and validation of Infectious Disease Dx tests.</title>
        <authorList>
            <person name="Campos J."/>
            <person name="Goldberg B."/>
            <person name="Tallon L.J."/>
            <person name="Sadzewicz L."/>
            <person name="Sengamalay N."/>
            <person name="Ott S."/>
            <person name="Godinez A."/>
            <person name="Nagaraj S."/>
            <person name="Vyas G."/>
            <person name="Aluvathingal J."/>
            <person name="Nadendla S."/>
            <person name="Geyer C."/>
            <person name="Nandy P."/>
            <person name="Hobson J."/>
            <person name="Sichtig H."/>
        </authorList>
    </citation>
    <scope>NUCLEOTIDE SEQUENCE</scope>
    <source>
        <strain evidence="13">FDAARGOS_249</strain>
    </source>
</reference>
<evidence type="ECO:0000256" key="3">
    <source>
        <dbReference type="ARBA" id="ARBA00022475"/>
    </source>
</evidence>
<feature type="transmembrane region" description="Helical" evidence="9">
    <location>
        <begin position="244"/>
        <end position="266"/>
    </location>
</feature>
<feature type="transmembrane region" description="Helical" evidence="9">
    <location>
        <begin position="278"/>
        <end position="299"/>
    </location>
</feature>
<evidence type="ECO:0000256" key="8">
    <source>
        <dbReference type="ARBA" id="ARBA00023136"/>
    </source>
</evidence>
<dbReference type="FunFam" id="3.40.50.300:FF:000221">
    <property type="entry name" value="Multidrug ABC transporter ATP-binding protein"/>
    <property type="match status" value="1"/>
</dbReference>
<dbReference type="FunFam" id="1.20.1560.10:FF:000011">
    <property type="entry name" value="Multidrug ABC transporter ATP-binding protein"/>
    <property type="match status" value="1"/>
</dbReference>
<dbReference type="PANTHER" id="PTHR43394:SF1">
    <property type="entry name" value="ATP-BINDING CASSETTE SUB-FAMILY B MEMBER 10, MITOCHONDRIAL"/>
    <property type="match status" value="1"/>
</dbReference>
<dbReference type="GO" id="GO:0005524">
    <property type="term" value="F:ATP binding"/>
    <property type="evidence" value="ECO:0007669"/>
    <property type="project" value="UniProtKB-KW"/>
</dbReference>
<keyword evidence="6 13" id="KW-0067">ATP-binding</keyword>
<dbReference type="eggNOG" id="COG1132">
    <property type="taxonomic scope" value="Bacteria"/>
</dbReference>